<keyword evidence="1" id="KW-0472">Membrane</keyword>
<feature type="domain" description="Ice-binding protein C-terminal" evidence="2">
    <location>
        <begin position="10"/>
        <end position="34"/>
    </location>
</feature>
<proteinExistence type="predicted"/>
<evidence type="ECO:0000259" key="2">
    <source>
        <dbReference type="Pfam" id="PF07589"/>
    </source>
</evidence>
<evidence type="ECO:0000256" key="1">
    <source>
        <dbReference type="SAM" id="Phobius"/>
    </source>
</evidence>
<sequence length="37" mass="3874">MTDVAVGVSPVPEPATGMLLLGGLGVLGLARWRRARR</sequence>
<keyword evidence="1" id="KW-1133">Transmembrane helix</keyword>
<evidence type="ECO:0000313" key="4">
    <source>
        <dbReference type="Proteomes" id="UP000298763"/>
    </source>
</evidence>
<dbReference type="Proteomes" id="UP000298763">
    <property type="component" value="Chromosome"/>
</dbReference>
<dbReference type="InterPro" id="IPR013424">
    <property type="entry name" value="Ice-binding_C"/>
</dbReference>
<dbReference type="EMBL" id="CP040017">
    <property type="protein sequence ID" value="QCP14821.1"/>
    <property type="molecule type" value="Genomic_DNA"/>
</dbReference>
<dbReference type="NCBIfam" id="TIGR02595">
    <property type="entry name" value="PEP_CTERM"/>
    <property type="match status" value="1"/>
</dbReference>
<evidence type="ECO:0000313" key="3">
    <source>
        <dbReference type="EMBL" id="QCP14821.1"/>
    </source>
</evidence>
<feature type="transmembrane region" description="Helical" evidence="1">
    <location>
        <begin position="15"/>
        <end position="32"/>
    </location>
</feature>
<gene>
    <name evidence="3" type="ORF">FCL38_20755</name>
</gene>
<protein>
    <submittedName>
        <fullName evidence="3">PEP-CTERM sorting domain-containing protein</fullName>
    </submittedName>
</protein>
<organism evidence="3 4">
    <name type="scientific">Pseudoduganella umbonata</name>
    <dbReference type="NCBI Taxonomy" id="864828"/>
    <lineage>
        <taxon>Bacteria</taxon>
        <taxon>Pseudomonadati</taxon>
        <taxon>Pseudomonadota</taxon>
        <taxon>Betaproteobacteria</taxon>
        <taxon>Burkholderiales</taxon>
        <taxon>Oxalobacteraceae</taxon>
        <taxon>Telluria group</taxon>
        <taxon>Pseudoduganella</taxon>
    </lineage>
</organism>
<dbReference type="Pfam" id="PF07589">
    <property type="entry name" value="PEP-CTERM"/>
    <property type="match status" value="1"/>
</dbReference>
<keyword evidence="4" id="KW-1185">Reference proteome</keyword>
<name>A0ABX5USQ1_9BURK</name>
<accession>A0ABX5USQ1</accession>
<keyword evidence="1" id="KW-0812">Transmembrane</keyword>
<reference evidence="3 4" key="1">
    <citation type="submission" date="2019-05" db="EMBL/GenBank/DDBJ databases">
        <title>Draft Genome Sequences of Six Type Strains of the Genus Massilia.</title>
        <authorList>
            <person name="Miess H."/>
            <person name="Frediansyhah A."/>
            <person name="Gross H."/>
        </authorList>
    </citation>
    <scope>NUCLEOTIDE SEQUENCE [LARGE SCALE GENOMIC DNA]</scope>
    <source>
        <strain evidence="3 4">DSMZ 26121</strain>
    </source>
</reference>